<accession>A0A6S6SG76</accession>
<evidence type="ECO:0000313" key="1">
    <source>
        <dbReference type="EMBL" id="CAA6807404.1"/>
    </source>
</evidence>
<organism evidence="1">
    <name type="scientific">uncultured Sulfurovum sp</name>
    <dbReference type="NCBI Taxonomy" id="269237"/>
    <lineage>
        <taxon>Bacteria</taxon>
        <taxon>Pseudomonadati</taxon>
        <taxon>Campylobacterota</taxon>
        <taxon>Epsilonproteobacteria</taxon>
        <taxon>Campylobacterales</taxon>
        <taxon>Sulfurovaceae</taxon>
        <taxon>Sulfurovum</taxon>
        <taxon>environmental samples</taxon>
    </lineage>
</organism>
<protein>
    <submittedName>
        <fullName evidence="1">Uncharacterized protein</fullName>
    </submittedName>
</protein>
<sequence>MIKNLLKRSAKSTEPKVGLNFKLPISKKELFETVCNKHNISMTDMLLSIVDYIIEEDKGIEHTFNTESLLQINEDIKRLEKEISEYYLHSNHNSIPSAVVSGDKQELSDLYALENEKRRLELIFKFIKYELSIKN</sequence>
<proteinExistence type="predicted"/>
<gene>
    <name evidence="1" type="ORF">HELGO_WM3292</name>
</gene>
<reference evidence="1" key="1">
    <citation type="submission" date="2020-01" db="EMBL/GenBank/DDBJ databases">
        <authorList>
            <person name="Meier V. D."/>
            <person name="Meier V D."/>
        </authorList>
    </citation>
    <scope>NUCLEOTIDE SEQUENCE</scope>
    <source>
        <strain evidence="1">HLG_WM_MAG_01</strain>
    </source>
</reference>
<name>A0A6S6SG76_9BACT</name>
<dbReference type="AlphaFoldDB" id="A0A6S6SG76"/>
<dbReference type="EMBL" id="CACVAS010000047">
    <property type="protein sequence ID" value="CAA6807404.1"/>
    <property type="molecule type" value="Genomic_DNA"/>
</dbReference>